<dbReference type="SUPFAM" id="SSF52540">
    <property type="entry name" value="P-loop containing nucleoside triphosphate hydrolases"/>
    <property type="match status" value="1"/>
</dbReference>
<dbReference type="RefSeq" id="WP_226614085.1">
    <property type="nucleotide sequence ID" value="NZ_JAJAQI010000078.1"/>
</dbReference>
<keyword evidence="8" id="KW-0408">Iron</keyword>
<evidence type="ECO:0000256" key="9">
    <source>
        <dbReference type="ARBA" id="ARBA00023065"/>
    </source>
</evidence>
<evidence type="ECO:0000313" key="12">
    <source>
        <dbReference type="EMBL" id="MCB4825288.1"/>
    </source>
</evidence>
<proteinExistence type="inferred from homology"/>
<dbReference type="GO" id="GO:0016887">
    <property type="term" value="F:ATP hydrolysis activity"/>
    <property type="evidence" value="ECO:0007669"/>
    <property type="project" value="InterPro"/>
</dbReference>
<dbReference type="Pfam" id="PF00005">
    <property type="entry name" value="ABC_tran"/>
    <property type="match status" value="1"/>
</dbReference>
<keyword evidence="10" id="KW-0472">Membrane</keyword>
<organism evidence="12 13">
    <name type="scientific">Roseicella aerolata</name>
    <dbReference type="NCBI Taxonomy" id="2883479"/>
    <lineage>
        <taxon>Bacteria</taxon>
        <taxon>Pseudomonadati</taxon>
        <taxon>Pseudomonadota</taxon>
        <taxon>Alphaproteobacteria</taxon>
        <taxon>Acetobacterales</taxon>
        <taxon>Roseomonadaceae</taxon>
        <taxon>Roseicella</taxon>
    </lineage>
</organism>
<evidence type="ECO:0000256" key="4">
    <source>
        <dbReference type="ARBA" id="ARBA00022475"/>
    </source>
</evidence>
<keyword evidence="4" id="KW-1003">Cell membrane</keyword>
<evidence type="ECO:0000256" key="1">
    <source>
        <dbReference type="ARBA" id="ARBA00004202"/>
    </source>
</evidence>
<reference evidence="12" key="1">
    <citation type="submission" date="2021-10" db="EMBL/GenBank/DDBJ databases">
        <title>Roseicella aerolatum sp. nov., isolated from aerosols of e-waste dismantling site.</title>
        <authorList>
            <person name="Qin T."/>
        </authorList>
    </citation>
    <scope>NUCLEOTIDE SEQUENCE</scope>
    <source>
        <strain evidence="12">GB24</strain>
    </source>
</reference>
<dbReference type="PANTHER" id="PTHR42771:SF2">
    <property type="entry name" value="IRON(3+)-HYDROXAMATE IMPORT ATP-BINDING PROTEIN FHUC"/>
    <property type="match status" value="1"/>
</dbReference>
<evidence type="ECO:0000259" key="11">
    <source>
        <dbReference type="PROSITE" id="PS50893"/>
    </source>
</evidence>
<dbReference type="SMART" id="SM00382">
    <property type="entry name" value="AAA"/>
    <property type="match status" value="1"/>
</dbReference>
<evidence type="ECO:0000256" key="8">
    <source>
        <dbReference type="ARBA" id="ARBA00023004"/>
    </source>
</evidence>
<keyword evidence="6" id="KW-0547">Nucleotide-binding</keyword>
<dbReference type="InterPro" id="IPR003593">
    <property type="entry name" value="AAA+_ATPase"/>
</dbReference>
<dbReference type="EMBL" id="JAJAQI010000078">
    <property type="protein sequence ID" value="MCB4825288.1"/>
    <property type="molecule type" value="Genomic_DNA"/>
</dbReference>
<evidence type="ECO:0000256" key="5">
    <source>
        <dbReference type="ARBA" id="ARBA00022496"/>
    </source>
</evidence>
<dbReference type="AlphaFoldDB" id="A0A9X1IKH0"/>
<comment type="caution">
    <text evidence="12">The sequence shown here is derived from an EMBL/GenBank/DDBJ whole genome shotgun (WGS) entry which is preliminary data.</text>
</comment>
<name>A0A9X1IKH0_9PROT</name>
<evidence type="ECO:0000256" key="2">
    <source>
        <dbReference type="ARBA" id="ARBA00005417"/>
    </source>
</evidence>
<sequence>MHLSSDWTRGDAPAAGWELDEAGFTLGDRALVGPLTLRLEPGQVHGLIGPNGSGKSTLLRLLGRQLAPTSGRIGFGGRPIAAWRARDFARQVAYLPQALPASDGMTVRELAALGRYPWHGALGRHGPRDRMAVEDALRRAGVAAFALRQADSLSGGERQRAWLAMLLAQEARFLLLDEPTSALDLAHQAEILGLIRRLAREQGLGIVVVLHDVNMAARHCDTILALSAGRLLLRGAPAEVMQPAVLEGLYRVPMGILPHPATGEPIGYLQ</sequence>
<accession>A0A9X1IKH0</accession>
<dbReference type="Gene3D" id="3.40.50.300">
    <property type="entry name" value="P-loop containing nucleotide triphosphate hydrolases"/>
    <property type="match status" value="1"/>
</dbReference>
<evidence type="ECO:0000313" key="13">
    <source>
        <dbReference type="Proteomes" id="UP001139311"/>
    </source>
</evidence>
<keyword evidence="7 12" id="KW-0067">ATP-binding</keyword>
<protein>
    <submittedName>
        <fullName evidence="12">ATP-binding cassette domain-containing protein</fullName>
    </submittedName>
</protein>
<dbReference type="GO" id="GO:0006826">
    <property type="term" value="P:iron ion transport"/>
    <property type="evidence" value="ECO:0007669"/>
    <property type="project" value="UniProtKB-KW"/>
</dbReference>
<dbReference type="InterPro" id="IPR027417">
    <property type="entry name" value="P-loop_NTPase"/>
</dbReference>
<evidence type="ECO:0000256" key="6">
    <source>
        <dbReference type="ARBA" id="ARBA00022741"/>
    </source>
</evidence>
<evidence type="ECO:0000256" key="10">
    <source>
        <dbReference type="ARBA" id="ARBA00023136"/>
    </source>
</evidence>
<comment type="similarity">
    <text evidence="2">Belongs to the ABC transporter superfamily.</text>
</comment>
<keyword evidence="3" id="KW-0813">Transport</keyword>
<dbReference type="Proteomes" id="UP001139311">
    <property type="component" value="Unassembled WGS sequence"/>
</dbReference>
<evidence type="ECO:0000256" key="3">
    <source>
        <dbReference type="ARBA" id="ARBA00022448"/>
    </source>
</evidence>
<dbReference type="GO" id="GO:0005886">
    <property type="term" value="C:plasma membrane"/>
    <property type="evidence" value="ECO:0007669"/>
    <property type="project" value="UniProtKB-SubCell"/>
</dbReference>
<feature type="domain" description="ABC transporter" evidence="11">
    <location>
        <begin position="17"/>
        <end position="253"/>
    </location>
</feature>
<dbReference type="InterPro" id="IPR003439">
    <property type="entry name" value="ABC_transporter-like_ATP-bd"/>
</dbReference>
<evidence type="ECO:0000256" key="7">
    <source>
        <dbReference type="ARBA" id="ARBA00022840"/>
    </source>
</evidence>
<dbReference type="InterPro" id="IPR017871">
    <property type="entry name" value="ABC_transporter-like_CS"/>
</dbReference>
<gene>
    <name evidence="12" type="ORF">LHA35_26580</name>
</gene>
<comment type="subcellular location">
    <subcellularLocation>
        <location evidence="1">Cell membrane</location>
        <topology evidence="1">Peripheral membrane protein</topology>
    </subcellularLocation>
</comment>
<keyword evidence="13" id="KW-1185">Reference proteome</keyword>
<dbReference type="PANTHER" id="PTHR42771">
    <property type="entry name" value="IRON(3+)-HYDROXAMATE IMPORT ATP-BINDING PROTEIN FHUC"/>
    <property type="match status" value="1"/>
</dbReference>
<keyword evidence="5" id="KW-0410">Iron transport</keyword>
<dbReference type="InterPro" id="IPR051535">
    <property type="entry name" value="Siderophore_ABC-ATPase"/>
</dbReference>
<dbReference type="PROSITE" id="PS00211">
    <property type="entry name" value="ABC_TRANSPORTER_1"/>
    <property type="match status" value="1"/>
</dbReference>
<keyword evidence="9" id="KW-0406">Ion transport</keyword>
<dbReference type="CDD" id="cd03214">
    <property type="entry name" value="ABC_Iron-Siderophores_B12_Hemin"/>
    <property type="match status" value="1"/>
</dbReference>
<dbReference type="FunFam" id="3.40.50.300:FF:000134">
    <property type="entry name" value="Iron-enterobactin ABC transporter ATP-binding protein"/>
    <property type="match status" value="1"/>
</dbReference>
<dbReference type="PROSITE" id="PS50893">
    <property type="entry name" value="ABC_TRANSPORTER_2"/>
    <property type="match status" value="1"/>
</dbReference>
<dbReference type="GO" id="GO:0005524">
    <property type="term" value="F:ATP binding"/>
    <property type="evidence" value="ECO:0007669"/>
    <property type="project" value="UniProtKB-KW"/>
</dbReference>